<dbReference type="SUPFAM" id="SSF53335">
    <property type="entry name" value="S-adenosyl-L-methionine-dependent methyltransferases"/>
    <property type="match status" value="1"/>
</dbReference>
<reference evidence="5 6" key="1">
    <citation type="submission" date="2023-10" db="EMBL/GenBank/DDBJ databases">
        <title>Draft genome sequence of Xylaria bambusicola isolate GMP-LS, the root and basal stem rot pathogen of sugarcane in Indonesia.</title>
        <authorList>
            <person name="Selvaraj P."/>
            <person name="Muralishankar V."/>
            <person name="Muruganantham S."/>
            <person name="Sp S."/>
            <person name="Haryani S."/>
            <person name="Lau K.J.X."/>
            <person name="Naqvi N.I."/>
        </authorList>
    </citation>
    <scope>NUCLEOTIDE SEQUENCE [LARGE SCALE GENOMIC DNA]</scope>
    <source>
        <strain evidence="5">GMP-LS</strain>
    </source>
</reference>
<name>A0AAN7UI32_9PEZI</name>
<evidence type="ECO:0000256" key="2">
    <source>
        <dbReference type="ARBA" id="ARBA00022603"/>
    </source>
</evidence>
<dbReference type="InterPro" id="IPR051419">
    <property type="entry name" value="Lys/N-term_MeTrsfase_sf"/>
</dbReference>
<dbReference type="GO" id="GO:0008168">
    <property type="term" value="F:methyltransferase activity"/>
    <property type="evidence" value="ECO:0007669"/>
    <property type="project" value="UniProtKB-KW"/>
</dbReference>
<evidence type="ECO:0000313" key="5">
    <source>
        <dbReference type="EMBL" id="KAK5632865.1"/>
    </source>
</evidence>
<keyword evidence="6" id="KW-1185">Reference proteome</keyword>
<evidence type="ECO:0000256" key="3">
    <source>
        <dbReference type="ARBA" id="ARBA00022679"/>
    </source>
</evidence>
<dbReference type="AlphaFoldDB" id="A0AAN7UI32"/>
<dbReference type="PANTHER" id="PTHR12176">
    <property type="entry name" value="SAM-DEPENDENT METHYLTRANSFERASE SUPERFAMILY PROTEIN"/>
    <property type="match status" value="1"/>
</dbReference>
<dbReference type="Gene3D" id="3.40.50.150">
    <property type="entry name" value="Vaccinia Virus protein VP39"/>
    <property type="match status" value="1"/>
</dbReference>
<dbReference type="EMBL" id="JAWHQM010000027">
    <property type="protein sequence ID" value="KAK5632865.1"/>
    <property type="molecule type" value="Genomic_DNA"/>
</dbReference>
<sequence>MAADFEKQSYWHDRFTSETAFEWLAPSTAFIPFIEPYLNSSGNQKILHLGSGTSDLHVRLREKGHNDVTNVDYEPLALARGREMEERFFGDVGMKYVVADVTELDLPADLLIHDGFNGFDIVLDKGTVDAAACAGDEATSAMARWVRKCLKDGGVWISLSYSAGRFEIKELPFDSGKLGSPNPETREKGNRDVKFLGAFPLGPGMSQHRAQDIDFFRIGLVSTVGFVALCNSSIRRPAF</sequence>
<organism evidence="5 6">
    <name type="scientific">Xylaria bambusicola</name>
    <dbReference type="NCBI Taxonomy" id="326684"/>
    <lineage>
        <taxon>Eukaryota</taxon>
        <taxon>Fungi</taxon>
        <taxon>Dikarya</taxon>
        <taxon>Ascomycota</taxon>
        <taxon>Pezizomycotina</taxon>
        <taxon>Sordariomycetes</taxon>
        <taxon>Xylariomycetidae</taxon>
        <taxon>Xylariales</taxon>
        <taxon>Xylariaceae</taxon>
        <taxon>Xylaria</taxon>
    </lineage>
</organism>
<evidence type="ECO:0000313" key="6">
    <source>
        <dbReference type="Proteomes" id="UP001305414"/>
    </source>
</evidence>
<dbReference type="InterPro" id="IPR025714">
    <property type="entry name" value="Methyltranfer_dom"/>
</dbReference>
<gene>
    <name evidence="5" type="ORF">RRF57_008579</name>
</gene>
<accession>A0AAN7UI32</accession>
<dbReference type="Pfam" id="PF13847">
    <property type="entry name" value="Methyltransf_31"/>
    <property type="match status" value="1"/>
</dbReference>
<dbReference type="CDD" id="cd02440">
    <property type="entry name" value="AdoMet_MTases"/>
    <property type="match status" value="1"/>
</dbReference>
<dbReference type="InterPro" id="IPR029063">
    <property type="entry name" value="SAM-dependent_MTases_sf"/>
</dbReference>
<comment type="similarity">
    <text evidence="1">Belongs to the methyltransferase superfamily.</text>
</comment>
<dbReference type="GO" id="GO:0032259">
    <property type="term" value="P:methylation"/>
    <property type="evidence" value="ECO:0007669"/>
    <property type="project" value="UniProtKB-KW"/>
</dbReference>
<evidence type="ECO:0000256" key="1">
    <source>
        <dbReference type="ARBA" id="ARBA00008361"/>
    </source>
</evidence>
<feature type="domain" description="Methyltransferase" evidence="4">
    <location>
        <begin position="42"/>
        <end position="162"/>
    </location>
</feature>
<protein>
    <recommendedName>
        <fullName evidence="4">Methyltransferase domain-containing protein</fullName>
    </recommendedName>
</protein>
<evidence type="ECO:0000259" key="4">
    <source>
        <dbReference type="Pfam" id="PF13847"/>
    </source>
</evidence>
<proteinExistence type="inferred from homology"/>
<keyword evidence="2" id="KW-0489">Methyltransferase</keyword>
<dbReference type="Proteomes" id="UP001305414">
    <property type="component" value="Unassembled WGS sequence"/>
</dbReference>
<keyword evidence="3" id="KW-0808">Transferase</keyword>
<comment type="caution">
    <text evidence="5">The sequence shown here is derived from an EMBL/GenBank/DDBJ whole genome shotgun (WGS) entry which is preliminary data.</text>
</comment>